<proteinExistence type="predicted"/>
<dbReference type="AlphaFoldDB" id="A0A9Q1IWK6"/>
<dbReference type="InterPro" id="IPR035979">
    <property type="entry name" value="RBD_domain_sf"/>
</dbReference>
<organism evidence="3 4">
    <name type="scientific">Synaphobranchus kaupii</name>
    <name type="common">Kaup's arrowtooth eel</name>
    <dbReference type="NCBI Taxonomy" id="118154"/>
    <lineage>
        <taxon>Eukaryota</taxon>
        <taxon>Metazoa</taxon>
        <taxon>Chordata</taxon>
        <taxon>Craniata</taxon>
        <taxon>Vertebrata</taxon>
        <taxon>Euteleostomi</taxon>
        <taxon>Actinopterygii</taxon>
        <taxon>Neopterygii</taxon>
        <taxon>Teleostei</taxon>
        <taxon>Anguilliformes</taxon>
        <taxon>Synaphobranchidae</taxon>
        <taxon>Synaphobranchus</taxon>
    </lineage>
</organism>
<reference evidence="3" key="1">
    <citation type="journal article" date="2023" name="Science">
        <title>Genome structures resolve the early diversification of teleost fishes.</title>
        <authorList>
            <person name="Parey E."/>
            <person name="Louis A."/>
            <person name="Montfort J."/>
            <person name="Bouchez O."/>
            <person name="Roques C."/>
            <person name="Iampietro C."/>
            <person name="Lluch J."/>
            <person name="Castinel A."/>
            <person name="Donnadieu C."/>
            <person name="Desvignes T."/>
            <person name="Floi Bucao C."/>
            <person name="Jouanno E."/>
            <person name="Wen M."/>
            <person name="Mejri S."/>
            <person name="Dirks R."/>
            <person name="Jansen H."/>
            <person name="Henkel C."/>
            <person name="Chen W.J."/>
            <person name="Zahm M."/>
            <person name="Cabau C."/>
            <person name="Klopp C."/>
            <person name="Thompson A.W."/>
            <person name="Robinson-Rechavi M."/>
            <person name="Braasch I."/>
            <person name="Lecointre G."/>
            <person name="Bobe J."/>
            <person name="Postlethwait J.H."/>
            <person name="Berthelot C."/>
            <person name="Roest Crollius H."/>
            <person name="Guiguen Y."/>
        </authorList>
    </citation>
    <scope>NUCLEOTIDE SEQUENCE</scope>
    <source>
        <strain evidence="3">WJC10195</strain>
    </source>
</reference>
<dbReference type="PROSITE" id="PS50102">
    <property type="entry name" value="RRM"/>
    <property type="match status" value="1"/>
</dbReference>
<dbReference type="InterPro" id="IPR034152">
    <property type="entry name" value="SLIRP_RRM"/>
</dbReference>
<protein>
    <recommendedName>
        <fullName evidence="2">RRM domain-containing protein</fullName>
    </recommendedName>
</protein>
<dbReference type="OrthoDB" id="6159137at2759"/>
<evidence type="ECO:0000313" key="3">
    <source>
        <dbReference type="EMBL" id="KAJ8356544.1"/>
    </source>
</evidence>
<feature type="domain" description="RRM" evidence="2">
    <location>
        <begin position="9"/>
        <end position="94"/>
    </location>
</feature>
<comment type="caution">
    <text evidence="3">The sequence shown here is derived from an EMBL/GenBank/DDBJ whole genome shotgun (WGS) entry which is preliminary data.</text>
</comment>
<dbReference type="EMBL" id="JAINUF010000006">
    <property type="protein sequence ID" value="KAJ8356544.1"/>
    <property type="molecule type" value="Genomic_DNA"/>
</dbReference>
<accession>A0A9Q1IWK6</accession>
<dbReference type="PANTHER" id="PTHR15241">
    <property type="entry name" value="TRANSFORMER-2-RELATED"/>
    <property type="match status" value="1"/>
</dbReference>
<dbReference type="CDD" id="cd12242">
    <property type="entry name" value="RRM_SLIRP"/>
    <property type="match status" value="1"/>
</dbReference>
<dbReference type="Gene3D" id="3.30.70.330">
    <property type="match status" value="1"/>
</dbReference>
<dbReference type="Proteomes" id="UP001152622">
    <property type="component" value="Chromosome 6"/>
</dbReference>
<dbReference type="SMART" id="SM00360">
    <property type="entry name" value="RRM"/>
    <property type="match status" value="1"/>
</dbReference>
<evidence type="ECO:0000313" key="4">
    <source>
        <dbReference type="Proteomes" id="UP001152622"/>
    </source>
</evidence>
<sequence>MAAPTKKAFEAFVSKIPWTLASREMKEYFGQFGQVRKCVLPFDRETGFHRGFCRISYTTEEGLQNALQKETHVVEGSRLQVQQNRMTVVGQRRSRERDDS</sequence>
<dbReference type="PANTHER" id="PTHR15241:SF304">
    <property type="entry name" value="RRM DOMAIN-CONTAINING PROTEIN"/>
    <property type="match status" value="1"/>
</dbReference>
<dbReference type="Pfam" id="PF00076">
    <property type="entry name" value="RRM_1"/>
    <property type="match status" value="1"/>
</dbReference>
<evidence type="ECO:0000259" key="2">
    <source>
        <dbReference type="PROSITE" id="PS50102"/>
    </source>
</evidence>
<dbReference type="InterPro" id="IPR012677">
    <property type="entry name" value="Nucleotide-bd_a/b_plait_sf"/>
</dbReference>
<evidence type="ECO:0000256" key="1">
    <source>
        <dbReference type="PROSITE-ProRule" id="PRU00176"/>
    </source>
</evidence>
<dbReference type="GO" id="GO:0003723">
    <property type="term" value="F:RNA binding"/>
    <property type="evidence" value="ECO:0007669"/>
    <property type="project" value="UniProtKB-UniRule"/>
</dbReference>
<name>A0A9Q1IWK6_SYNKA</name>
<keyword evidence="1" id="KW-0694">RNA-binding</keyword>
<dbReference type="InterPro" id="IPR000504">
    <property type="entry name" value="RRM_dom"/>
</dbReference>
<gene>
    <name evidence="3" type="ORF">SKAU_G00193380</name>
</gene>
<keyword evidence="4" id="KW-1185">Reference proteome</keyword>
<dbReference type="SUPFAM" id="SSF54928">
    <property type="entry name" value="RNA-binding domain, RBD"/>
    <property type="match status" value="1"/>
</dbReference>